<protein>
    <submittedName>
        <fullName evidence="6">Sterol desaturase family protein</fullName>
    </submittedName>
</protein>
<keyword evidence="4" id="KW-0472">Membrane</keyword>
<organism evidence="6 7">
    <name type="scientific">Sulfolobus tengchongensis</name>
    <dbReference type="NCBI Taxonomy" id="207809"/>
    <lineage>
        <taxon>Archaea</taxon>
        <taxon>Thermoproteota</taxon>
        <taxon>Thermoprotei</taxon>
        <taxon>Sulfolobales</taxon>
        <taxon>Sulfolobaceae</taxon>
        <taxon>Sulfolobus</taxon>
    </lineage>
</organism>
<dbReference type="Pfam" id="PF04116">
    <property type="entry name" value="FA_hydroxylase"/>
    <property type="match status" value="1"/>
</dbReference>
<gene>
    <name evidence="6" type="ORF">V6M85_07325</name>
</gene>
<dbReference type="AlphaFoldDB" id="A0AAX4KX30"/>
<name>A0AAX4KX30_9CREN</name>
<feature type="transmembrane region" description="Helical" evidence="4">
    <location>
        <begin position="54"/>
        <end position="72"/>
    </location>
</feature>
<feature type="transmembrane region" description="Helical" evidence="4">
    <location>
        <begin position="6"/>
        <end position="26"/>
    </location>
</feature>
<comment type="similarity">
    <text evidence="1">Belongs to the sterol desaturase family.</text>
</comment>
<evidence type="ECO:0000256" key="2">
    <source>
        <dbReference type="ARBA" id="ARBA00022746"/>
    </source>
</evidence>
<evidence type="ECO:0000256" key="4">
    <source>
        <dbReference type="SAM" id="Phobius"/>
    </source>
</evidence>
<sequence length="158" mass="18612">MLQVLLNIGVFTFFFILMEFIARLTHKYIMHGLLWKIHEDHHRDKQSEIEKNDFFGLVFAIVALFLLLKGLISNNPLLFYAGLGITGYGISYFIIHDMIIHDRHIHLRSWGLKHEPFRLLILTHDIHHANGEGNWGFLFVIRGIDKLPLEYEHIEAKR</sequence>
<evidence type="ECO:0000259" key="5">
    <source>
        <dbReference type="Pfam" id="PF04116"/>
    </source>
</evidence>
<accession>A0AAX4KX30</accession>
<evidence type="ECO:0000313" key="7">
    <source>
        <dbReference type="Proteomes" id="UP001432202"/>
    </source>
</evidence>
<dbReference type="InterPro" id="IPR006694">
    <property type="entry name" value="Fatty_acid_hydroxylase"/>
</dbReference>
<keyword evidence="4" id="KW-1133">Transmembrane helix</keyword>
<dbReference type="GO" id="GO:0016119">
    <property type="term" value="P:carotene metabolic process"/>
    <property type="evidence" value="ECO:0007669"/>
    <property type="project" value="TreeGrafter"/>
</dbReference>
<dbReference type="InterPro" id="IPR045019">
    <property type="entry name" value="BETA-OHASE-like"/>
</dbReference>
<proteinExistence type="inferred from homology"/>
<dbReference type="PANTHER" id="PTHR31899:SF9">
    <property type="entry name" value="BETA-CAROTENE 3-HYDROXYLASE 1, CHLOROPLASTIC"/>
    <property type="match status" value="1"/>
</dbReference>
<dbReference type="GO" id="GO:0005506">
    <property type="term" value="F:iron ion binding"/>
    <property type="evidence" value="ECO:0007669"/>
    <property type="project" value="InterPro"/>
</dbReference>
<keyword evidence="2" id="KW-0125">Carotenoid biosynthesis</keyword>
<evidence type="ECO:0000313" key="6">
    <source>
        <dbReference type="EMBL" id="WWQ59319.1"/>
    </source>
</evidence>
<feature type="domain" description="Fatty acid hydroxylase" evidence="5">
    <location>
        <begin position="12"/>
        <end position="141"/>
    </location>
</feature>
<evidence type="ECO:0000256" key="3">
    <source>
        <dbReference type="ARBA" id="ARBA00023002"/>
    </source>
</evidence>
<keyword evidence="3" id="KW-0560">Oxidoreductase</keyword>
<keyword evidence="4" id="KW-0812">Transmembrane</keyword>
<dbReference type="GeneID" id="89336567"/>
<keyword evidence="7" id="KW-1185">Reference proteome</keyword>
<feature type="transmembrane region" description="Helical" evidence="4">
    <location>
        <begin position="78"/>
        <end position="95"/>
    </location>
</feature>
<dbReference type="Proteomes" id="UP001432202">
    <property type="component" value="Chromosome"/>
</dbReference>
<dbReference type="RefSeq" id="WP_338598393.1">
    <property type="nucleotide sequence ID" value="NZ_CP146016.1"/>
</dbReference>
<dbReference type="PANTHER" id="PTHR31899">
    <property type="entry name" value="BETA-CAROTENE 3-HYDROXYLASE 1, CHLOROPLASTIC"/>
    <property type="match status" value="1"/>
</dbReference>
<reference evidence="6 7" key="1">
    <citation type="submission" date="2024-02" db="EMBL/GenBank/DDBJ databases">
        <title>STSV induces naive adaptation in Sulfolobus.</title>
        <authorList>
            <person name="Xiang X."/>
            <person name="Song M."/>
        </authorList>
    </citation>
    <scope>NUCLEOTIDE SEQUENCE [LARGE SCALE GENOMIC DNA]</scope>
    <source>
        <strain evidence="6 7">RT2</strain>
    </source>
</reference>
<dbReference type="GO" id="GO:0016123">
    <property type="term" value="P:xanthophyll biosynthetic process"/>
    <property type="evidence" value="ECO:0007669"/>
    <property type="project" value="TreeGrafter"/>
</dbReference>
<dbReference type="GO" id="GO:0010291">
    <property type="term" value="F:beta-carotene 3-hydroxylase activity"/>
    <property type="evidence" value="ECO:0007669"/>
    <property type="project" value="TreeGrafter"/>
</dbReference>
<dbReference type="EMBL" id="CP146016">
    <property type="protein sequence ID" value="WWQ59319.1"/>
    <property type="molecule type" value="Genomic_DNA"/>
</dbReference>
<evidence type="ECO:0000256" key="1">
    <source>
        <dbReference type="ARBA" id="ARBA00009324"/>
    </source>
</evidence>